<gene>
    <name evidence="2" type="ORF">HHL20_00435</name>
</gene>
<accession>A0A7Y0A346</accession>
<feature type="transmembrane region" description="Helical" evidence="1">
    <location>
        <begin position="98"/>
        <end position="131"/>
    </location>
</feature>
<sequence>MKRKDISYLIRVIALFWFLTKIWSYKTWVTERVYPVIPPIEKLENIPNFFHHFLFSFSLLCLLTVFFLRIHRWLLIALFFSEVISCLLDTVRWQPWEYMYLCFLLMVIINFYKPENIVLLSHLFLVSIYLFSGLHKINRDFLSVVWLNMFLIDFLGLSMEFILKYKLFFMGLLIPVIEISLALLLLLSNYKKTISYLLITMHISILIFIGPFGLQYNSVVWPWNLAIIFIILVIYSKPIEFSYRTVTHNFYWLVLWFLMPVLSFFDGWYQYFSFNLYSGKGDQMYICFSDTEKEFQPYFEHSANHVCGTASVVNLQNWALQEIKSAPIPETEIYNKIAVYLKQKYGNDKVKVILYNPNRKVKKEL</sequence>
<feature type="transmembrane region" description="Helical" evidence="1">
    <location>
        <begin position="194"/>
        <end position="214"/>
    </location>
</feature>
<dbReference type="EMBL" id="JABBGF010000001">
    <property type="protein sequence ID" value="NML55803.1"/>
    <property type="molecule type" value="Genomic_DNA"/>
</dbReference>
<organism evidence="2 3">
    <name type="scientific">Chryseobacterium cheonjiense</name>
    <dbReference type="NCBI Taxonomy" id="2728845"/>
    <lineage>
        <taxon>Bacteria</taxon>
        <taxon>Pseudomonadati</taxon>
        <taxon>Bacteroidota</taxon>
        <taxon>Flavobacteriia</taxon>
        <taxon>Flavobacteriales</taxon>
        <taxon>Weeksellaceae</taxon>
        <taxon>Chryseobacterium group</taxon>
        <taxon>Chryseobacterium</taxon>
    </lineage>
</organism>
<evidence type="ECO:0000313" key="2">
    <source>
        <dbReference type="EMBL" id="NML55803.1"/>
    </source>
</evidence>
<evidence type="ECO:0000256" key="1">
    <source>
        <dbReference type="SAM" id="Phobius"/>
    </source>
</evidence>
<feature type="transmembrane region" description="Helical" evidence="1">
    <location>
        <begin position="73"/>
        <end position="92"/>
    </location>
</feature>
<comment type="caution">
    <text evidence="2">The sequence shown here is derived from an EMBL/GenBank/DDBJ whole genome shotgun (WGS) entry which is preliminary data.</text>
</comment>
<name>A0A7Y0A346_9FLAO</name>
<dbReference type="Proteomes" id="UP000552615">
    <property type="component" value="Unassembled WGS sequence"/>
</dbReference>
<reference evidence="2 3" key="1">
    <citation type="submission" date="2020-04" db="EMBL/GenBank/DDBJ databases">
        <title>Chryseobacterium sp. RJ-7-14 sp. nov., isolated from Jeju soil.</title>
        <authorList>
            <person name="Dahal R.H."/>
            <person name="Chaudhary D.K."/>
        </authorList>
    </citation>
    <scope>NUCLEOTIDE SEQUENCE [LARGE SCALE GENOMIC DNA]</scope>
    <source>
        <strain evidence="2 3">RJ-7-14</strain>
    </source>
</reference>
<feature type="transmembrane region" description="Helical" evidence="1">
    <location>
        <begin position="12"/>
        <end position="29"/>
    </location>
</feature>
<dbReference type="RefSeq" id="WP_169229249.1">
    <property type="nucleotide sequence ID" value="NZ_JABBGF010000001.1"/>
</dbReference>
<feature type="transmembrane region" description="Helical" evidence="1">
    <location>
        <begin position="250"/>
        <end position="269"/>
    </location>
</feature>
<keyword evidence="3" id="KW-1185">Reference proteome</keyword>
<dbReference type="AlphaFoldDB" id="A0A7Y0A346"/>
<feature type="transmembrane region" description="Helical" evidence="1">
    <location>
        <begin position="49"/>
        <end position="68"/>
    </location>
</feature>
<keyword evidence="1" id="KW-0472">Membrane</keyword>
<evidence type="ECO:0000313" key="3">
    <source>
        <dbReference type="Proteomes" id="UP000552615"/>
    </source>
</evidence>
<keyword evidence="1" id="KW-1133">Transmembrane helix</keyword>
<feature type="transmembrane region" description="Helical" evidence="1">
    <location>
        <begin position="220"/>
        <end position="238"/>
    </location>
</feature>
<keyword evidence="1" id="KW-0812">Transmembrane</keyword>
<feature type="transmembrane region" description="Helical" evidence="1">
    <location>
        <begin position="143"/>
        <end position="162"/>
    </location>
</feature>
<protein>
    <submittedName>
        <fullName evidence="2">Uncharacterized protein</fullName>
    </submittedName>
</protein>
<feature type="transmembrane region" description="Helical" evidence="1">
    <location>
        <begin position="168"/>
        <end position="187"/>
    </location>
</feature>
<proteinExistence type="predicted"/>